<name>A0A8A1MFP1_AJECA</name>
<gene>
    <name evidence="5" type="ORF">I7I51_00492</name>
</gene>
<evidence type="ECO:0000313" key="5">
    <source>
        <dbReference type="EMBL" id="QSS63434.1"/>
    </source>
</evidence>
<protein>
    <submittedName>
        <fullName evidence="5">BZIP transcription factor, similar to Fcr3</fullName>
    </submittedName>
</protein>
<feature type="region of interest" description="Disordered" evidence="3">
    <location>
        <begin position="89"/>
        <end position="136"/>
    </location>
</feature>
<dbReference type="PANTHER" id="PTHR40621">
    <property type="entry name" value="TRANSCRIPTION FACTOR KAPC-RELATED"/>
    <property type="match status" value="1"/>
</dbReference>
<organism evidence="5 6">
    <name type="scientific">Ajellomyces capsulatus</name>
    <name type="common">Darling's disease fungus</name>
    <name type="synonym">Histoplasma capsulatum</name>
    <dbReference type="NCBI Taxonomy" id="5037"/>
    <lineage>
        <taxon>Eukaryota</taxon>
        <taxon>Fungi</taxon>
        <taxon>Dikarya</taxon>
        <taxon>Ascomycota</taxon>
        <taxon>Pezizomycotina</taxon>
        <taxon>Eurotiomycetes</taxon>
        <taxon>Eurotiomycetidae</taxon>
        <taxon>Onygenales</taxon>
        <taxon>Ajellomycetaceae</taxon>
        <taxon>Histoplasma</taxon>
    </lineage>
</organism>
<accession>A0A8A1MFP1</accession>
<dbReference type="GO" id="GO:0000976">
    <property type="term" value="F:transcription cis-regulatory region binding"/>
    <property type="evidence" value="ECO:0007669"/>
    <property type="project" value="InterPro"/>
</dbReference>
<dbReference type="SMART" id="SM00338">
    <property type="entry name" value="BRLZ"/>
    <property type="match status" value="1"/>
</dbReference>
<dbReference type="SUPFAM" id="SSF57959">
    <property type="entry name" value="Leucine zipper domain"/>
    <property type="match status" value="1"/>
</dbReference>
<proteinExistence type="predicted"/>
<feature type="compositionally biased region" description="Basic and acidic residues" evidence="3">
    <location>
        <begin position="92"/>
        <end position="112"/>
    </location>
</feature>
<dbReference type="InterPro" id="IPR050936">
    <property type="entry name" value="AP-1-like"/>
</dbReference>
<dbReference type="PROSITE" id="PS00036">
    <property type="entry name" value="BZIP_BASIC"/>
    <property type="match status" value="1"/>
</dbReference>
<evidence type="ECO:0000313" key="6">
    <source>
        <dbReference type="Proteomes" id="UP000663671"/>
    </source>
</evidence>
<dbReference type="InterPro" id="IPR046347">
    <property type="entry name" value="bZIP_sf"/>
</dbReference>
<dbReference type="GO" id="GO:0090575">
    <property type="term" value="C:RNA polymerase II transcription regulator complex"/>
    <property type="evidence" value="ECO:0007669"/>
    <property type="project" value="TreeGrafter"/>
</dbReference>
<dbReference type="EMBL" id="CP069114">
    <property type="protein sequence ID" value="QSS63434.1"/>
    <property type="molecule type" value="Genomic_DNA"/>
</dbReference>
<keyword evidence="2" id="KW-0539">Nucleus</keyword>
<evidence type="ECO:0000256" key="2">
    <source>
        <dbReference type="ARBA" id="ARBA00023242"/>
    </source>
</evidence>
<dbReference type="OrthoDB" id="4940293at2759"/>
<sequence>MDFTYYIPPFQQQYMPLQIPHPQQTEVAQHTQFQPRPGVEHFDPGFQQFFDAQMHFDASGLMGAHSSPSPAHYTKHIINSQVSDCGGINSNRIEDFQTDKTLPRSSSEEKETLTPAQCRRKQQNRAAQRAFRERKERRVRDLEQELNRYKSNYSSLMEDHKSLKRQIEKIDTENEMLRATSNNNVQRPIADYGPNEVPPPTGFLRNLAEYSTCGADKSELASSPSSSNKGPGEKLLDAAATWDLIVRHLTSRGMNFDIQTIYDRLKSCTVLDGHCLVVDEAHVLQAIEESVSAGSDELI</sequence>
<dbReference type="Gene3D" id="1.20.5.170">
    <property type="match status" value="1"/>
</dbReference>
<dbReference type="PANTHER" id="PTHR40621:SF8">
    <property type="entry name" value="AP-1-LIKE TRANSCRIPTION FACTOR YAP3"/>
    <property type="match status" value="1"/>
</dbReference>
<dbReference type="VEuPathDB" id="FungiDB:I7I51_00492"/>
<dbReference type="GO" id="GO:0001228">
    <property type="term" value="F:DNA-binding transcription activator activity, RNA polymerase II-specific"/>
    <property type="evidence" value="ECO:0007669"/>
    <property type="project" value="TreeGrafter"/>
</dbReference>
<comment type="subcellular location">
    <subcellularLocation>
        <location evidence="1">Nucleus</location>
    </subcellularLocation>
</comment>
<dbReference type="Proteomes" id="UP000663671">
    <property type="component" value="Chromosome 1"/>
</dbReference>
<dbReference type="CDD" id="cd14688">
    <property type="entry name" value="bZIP_YAP"/>
    <property type="match status" value="1"/>
</dbReference>
<evidence type="ECO:0000256" key="3">
    <source>
        <dbReference type="SAM" id="MobiDB-lite"/>
    </source>
</evidence>
<reference evidence="5" key="1">
    <citation type="submission" date="2021-01" db="EMBL/GenBank/DDBJ databases">
        <title>Chromosome-level genome assembly of a human fungal pathogen reveals clustering of transcriptionally co-regulated genes.</title>
        <authorList>
            <person name="Voorhies M."/>
            <person name="Cohen S."/>
            <person name="Shea T.P."/>
            <person name="Petrus S."/>
            <person name="Munoz J.F."/>
            <person name="Poplawski S."/>
            <person name="Goldman W.E."/>
            <person name="Michael T."/>
            <person name="Cuomo C.A."/>
            <person name="Sil A."/>
            <person name="Beyhan S."/>
        </authorList>
    </citation>
    <scope>NUCLEOTIDE SEQUENCE</scope>
    <source>
        <strain evidence="5">WU24</strain>
    </source>
</reference>
<dbReference type="PROSITE" id="PS50217">
    <property type="entry name" value="BZIP"/>
    <property type="match status" value="1"/>
</dbReference>
<evidence type="ECO:0000256" key="1">
    <source>
        <dbReference type="ARBA" id="ARBA00004123"/>
    </source>
</evidence>
<dbReference type="InterPro" id="IPR004827">
    <property type="entry name" value="bZIP"/>
</dbReference>
<dbReference type="AlphaFoldDB" id="A0A8A1MFP1"/>
<evidence type="ECO:0000259" key="4">
    <source>
        <dbReference type="PROSITE" id="PS50217"/>
    </source>
</evidence>
<feature type="domain" description="BZIP" evidence="4">
    <location>
        <begin position="119"/>
        <end position="177"/>
    </location>
</feature>